<reference evidence="1 2" key="1">
    <citation type="submission" date="2017-02" db="EMBL/GenBank/DDBJ databases">
        <authorList>
            <person name="Peterson S.W."/>
        </authorList>
    </citation>
    <scope>NUCLEOTIDE SEQUENCE [LARGE SCALE GENOMIC DNA]</scope>
    <source>
        <strain evidence="1 2">ATCC 35992</strain>
    </source>
</reference>
<name>A0A1T4VCU7_9FIRM</name>
<keyword evidence="2" id="KW-1185">Reference proteome</keyword>
<evidence type="ECO:0000313" key="2">
    <source>
        <dbReference type="Proteomes" id="UP000190814"/>
    </source>
</evidence>
<evidence type="ECO:0000313" key="1">
    <source>
        <dbReference type="EMBL" id="SKA62799.1"/>
    </source>
</evidence>
<dbReference type="Proteomes" id="UP000190814">
    <property type="component" value="Unassembled WGS sequence"/>
</dbReference>
<organism evidence="1 2">
    <name type="scientific">Eubacterium uniforme</name>
    <dbReference type="NCBI Taxonomy" id="39495"/>
    <lineage>
        <taxon>Bacteria</taxon>
        <taxon>Bacillati</taxon>
        <taxon>Bacillota</taxon>
        <taxon>Clostridia</taxon>
        <taxon>Eubacteriales</taxon>
        <taxon>Eubacteriaceae</taxon>
        <taxon>Eubacterium</taxon>
    </lineage>
</organism>
<gene>
    <name evidence="1" type="ORF">SAMN02745111_00703</name>
</gene>
<dbReference type="EMBL" id="FUXZ01000004">
    <property type="protein sequence ID" value="SKA62799.1"/>
    <property type="molecule type" value="Genomic_DNA"/>
</dbReference>
<sequence>MPKMPEGSFAKKLYSLYLSYLPADKFKYVLKMNVDNRGSFAELVHTEDYGQVSINSGISYSNASGVGSNEEKGNFQINLSFDYLLTIF</sequence>
<proteinExistence type="predicted"/>
<dbReference type="STRING" id="39495.SAMN02745111_00703"/>
<protein>
    <submittedName>
        <fullName evidence="1">Uncharacterized protein</fullName>
    </submittedName>
</protein>
<dbReference type="AlphaFoldDB" id="A0A1T4VCU7"/>
<accession>A0A1T4VCU7</accession>